<feature type="transmembrane region" description="Helical" evidence="3">
    <location>
        <begin position="28"/>
        <end position="47"/>
    </location>
</feature>
<keyword evidence="3" id="KW-1133">Transmembrane helix</keyword>
<dbReference type="SUPFAM" id="SSF56300">
    <property type="entry name" value="Metallo-dependent phosphatases"/>
    <property type="match status" value="1"/>
</dbReference>
<keyword evidence="3" id="KW-0812">Transmembrane</keyword>
<dbReference type="PANTHER" id="PTHR31302">
    <property type="entry name" value="TRANSMEMBRANE PROTEIN WITH METALLOPHOSPHOESTERASE DOMAIN-RELATED"/>
    <property type="match status" value="1"/>
</dbReference>
<dbReference type="PATRIC" id="fig|1316928.3.peg.2331"/>
<keyword evidence="3" id="KW-0472">Membrane</keyword>
<dbReference type="InterPro" id="IPR051158">
    <property type="entry name" value="Metallophosphoesterase_sf"/>
</dbReference>
<feature type="transmembrane region" description="Helical" evidence="3">
    <location>
        <begin position="150"/>
        <end position="168"/>
    </location>
</feature>
<dbReference type="AlphaFoldDB" id="R7Y9L9"/>
<evidence type="ECO:0000313" key="6">
    <source>
        <dbReference type="Proteomes" id="UP000013569"/>
    </source>
</evidence>
<dbReference type="EMBL" id="AQPW01000011">
    <property type="protein sequence ID" value="EON32687.1"/>
    <property type="molecule type" value="Genomic_DNA"/>
</dbReference>
<dbReference type="Gene3D" id="3.60.21.10">
    <property type="match status" value="1"/>
</dbReference>
<dbReference type="GO" id="GO:0008758">
    <property type="term" value="F:UDP-2,3-diacylglucosamine hydrolase activity"/>
    <property type="evidence" value="ECO:0007669"/>
    <property type="project" value="TreeGrafter"/>
</dbReference>
<keyword evidence="1" id="KW-0479">Metal-binding</keyword>
<proteinExistence type="predicted"/>
<sequence>MEEWDEPTESGHSRQRCRHRQHRQQQGVPFVALFSAVVFGLITFWLHRRIVRATALPRPWSIIADILLVMLWALVLVGFAAGRSVDPSWSRPFAFVGLVWMAAVLYLFLGLAVIGLVSFAAHVVRSIRRRRSGVQDTPALAARRLGRLRGATATVVVLALAITGYGVFEASRPQVVDVDATLPGLPAQFDGTRIAVVSDLHVGPARDASFTQRVVDQVNAEKPDLVVLVGDLTDGTIPYVRDTLEPLADLRAPLGVFGVSGNHEYYADDGGRWLDVWEEFGVRTLRNARVPLEVDGATIQLAGVHDYTAPEPYEPDLPAALSGSSAEDFVLLLAHQPRQAFEASDLGVDLQLSGHTHGGQMWPIRYLVRAQQPTVTGLDEVGDTAVYTTRGAGAWGPPVRVLAPPEITMLTLRSDAP</sequence>
<feature type="transmembrane region" description="Helical" evidence="3">
    <location>
        <begin position="59"/>
        <end position="81"/>
    </location>
</feature>
<protein>
    <submittedName>
        <fullName evidence="5">Putative phosphohydrolase</fullName>
    </submittedName>
</protein>
<comment type="caution">
    <text evidence="5">The sequence shown here is derived from an EMBL/GenBank/DDBJ whole genome shotgun (WGS) entry which is preliminary data.</text>
</comment>
<dbReference type="Pfam" id="PF00149">
    <property type="entry name" value="Metallophos"/>
    <property type="match status" value="1"/>
</dbReference>
<evidence type="ECO:0000256" key="3">
    <source>
        <dbReference type="SAM" id="Phobius"/>
    </source>
</evidence>
<evidence type="ECO:0000313" key="5">
    <source>
        <dbReference type="EMBL" id="EON32687.1"/>
    </source>
</evidence>
<feature type="domain" description="Calcineurin-like phosphoesterase" evidence="4">
    <location>
        <begin position="193"/>
        <end position="358"/>
    </location>
</feature>
<evidence type="ECO:0000256" key="1">
    <source>
        <dbReference type="ARBA" id="ARBA00022723"/>
    </source>
</evidence>
<dbReference type="PANTHER" id="PTHR31302:SF31">
    <property type="entry name" value="PHOSPHODIESTERASE YAEI"/>
    <property type="match status" value="1"/>
</dbReference>
<dbReference type="GO" id="GO:0046872">
    <property type="term" value="F:metal ion binding"/>
    <property type="evidence" value="ECO:0007669"/>
    <property type="project" value="UniProtKB-KW"/>
</dbReference>
<feature type="transmembrane region" description="Helical" evidence="3">
    <location>
        <begin position="93"/>
        <end position="121"/>
    </location>
</feature>
<evidence type="ECO:0000256" key="2">
    <source>
        <dbReference type="ARBA" id="ARBA00022801"/>
    </source>
</evidence>
<accession>R7Y9L9</accession>
<name>R7Y9L9_9ACTN</name>
<dbReference type="InterPro" id="IPR029052">
    <property type="entry name" value="Metallo-depent_PP-like"/>
</dbReference>
<dbReference type="Proteomes" id="UP000013569">
    <property type="component" value="Unassembled WGS sequence"/>
</dbReference>
<dbReference type="GO" id="GO:0016020">
    <property type="term" value="C:membrane"/>
    <property type="evidence" value="ECO:0007669"/>
    <property type="project" value="GOC"/>
</dbReference>
<evidence type="ECO:0000259" key="4">
    <source>
        <dbReference type="Pfam" id="PF00149"/>
    </source>
</evidence>
<dbReference type="GO" id="GO:0009245">
    <property type="term" value="P:lipid A biosynthetic process"/>
    <property type="evidence" value="ECO:0007669"/>
    <property type="project" value="TreeGrafter"/>
</dbReference>
<organism evidence="5 6">
    <name type="scientific">Gordonia terrae C-6</name>
    <dbReference type="NCBI Taxonomy" id="1316928"/>
    <lineage>
        <taxon>Bacteria</taxon>
        <taxon>Bacillati</taxon>
        <taxon>Actinomycetota</taxon>
        <taxon>Actinomycetes</taxon>
        <taxon>Mycobacteriales</taxon>
        <taxon>Gordoniaceae</taxon>
        <taxon>Gordonia</taxon>
    </lineage>
</organism>
<dbReference type="CDD" id="cd07385">
    <property type="entry name" value="MPP_YkuE_C"/>
    <property type="match status" value="1"/>
</dbReference>
<keyword evidence="2 5" id="KW-0378">Hydrolase</keyword>
<reference evidence="5 6" key="1">
    <citation type="journal article" date="2013" name="Genome Announc.">
        <title>Draft Genome Sequence of a Benzothiophene-Desulfurizing Bacterium, Gordona terrae Strain C-6.</title>
        <authorList>
            <person name="Wang W."/>
            <person name="Ma T."/>
            <person name="Ren Y."/>
            <person name="Li G."/>
        </authorList>
    </citation>
    <scope>NUCLEOTIDE SEQUENCE [LARGE SCALE GENOMIC DNA]</scope>
    <source>
        <strain evidence="5 6">C-6</strain>
    </source>
</reference>
<gene>
    <name evidence="5" type="ORF">GTC6_11621</name>
</gene>
<dbReference type="InterPro" id="IPR004843">
    <property type="entry name" value="Calcineurin-like_PHP"/>
</dbReference>